<evidence type="ECO:0000256" key="4">
    <source>
        <dbReference type="ARBA" id="ARBA00022679"/>
    </source>
</evidence>
<evidence type="ECO:0000256" key="2">
    <source>
        <dbReference type="ARBA" id="ARBA00012438"/>
    </source>
</evidence>
<feature type="chain" id="PRO_5007883709" description="histidine kinase" evidence="9">
    <location>
        <begin position="22"/>
        <end position="723"/>
    </location>
</feature>
<feature type="repeat" description="TPR" evidence="7">
    <location>
        <begin position="225"/>
        <end position="258"/>
    </location>
</feature>
<keyword evidence="6" id="KW-0902">Two-component regulatory system</keyword>
<dbReference type="PATRIC" id="fig|1365253.3.peg.3544"/>
<dbReference type="InterPro" id="IPR003594">
    <property type="entry name" value="HATPase_dom"/>
</dbReference>
<reference evidence="11 12" key="1">
    <citation type="submission" date="2013-07" db="EMBL/GenBank/DDBJ databases">
        <title>Comparative Genomic and Metabolomic Analysis of Twelve Strains of Pseudoalteromonas luteoviolacea.</title>
        <authorList>
            <person name="Vynne N.G."/>
            <person name="Mansson M."/>
            <person name="Gram L."/>
        </authorList>
    </citation>
    <scope>NUCLEOTIDE SEQUENCE [LARGE SCALE GENOMIC DNA]</scope>
    <source>
        <strain evidence="11 12">NCIMB 1942</strain>
    </source>
</reference>
<proteinExistence type="predicted"/>
<dbReference type="SUPFAM" id="SSF47384">
    <property type="entry name" value="Homodimeric domain of signal transducing histidine kinase"/>
    <property type="match status" value="1"/>
</dbReference>
<dbReference type="AlphaFoldDB" id="A0A167AKP7"/>
<dbReference type="Gene3D" id="1.10.287.130">
    <property type="match status" value="1"/>
</dbReference>
<dbReference type="InterPro" id="IPR005467">
    <property type="entry name" value="His_kinase_dom"/>
</dbReference>
<dbReference type="RefSeq" id="WP_063378011.1">
    <property type="nucleotide sequence ID" value="NZ_AUXT01000181.1"/>
</dbReference>
<keyword evidence="9" id="KW-0732">Signal</keyword>
<dbReference type="Pfam" id="PF02518">
    <property type="entry name" value="HATPase_c"/>
    <property type="match status" value="1"/>
</dbReference>
<dbReference type="PRINTS" id="PR00344">
    <property type="entry name" value="BCTRLSENSOR"/>
</dbReference>
<evidence type="ECO:0000256" key="1">
    <source>
        <dbReference type="ARBA" id="ARBA00000085"/>
    </source>
</evidence>
<protein>
    <recommendedName>
        <fullName evidence="2">histidine kinase</fullName>
        <ecNumber evidence="2">2.7.13.3</ecNumber>
    </recommendedName>
</protein>
<dbReference type="PANTHER" id="PTHR43711">
    <property type="entry name" value="TWO-COMPONENT HISTIDINE KINASE"/>
    <property type="match status" value="1"/>
</dbReference>
<evidence type="ECO:0000256" key="5">
    <source>
        <dbReference type="ARBA" id="ARBA00022777"/>
    </source>
</evidence>
<dbReference type="Proteomes" id="UP000076587">
    <property type="component" value="Unassembled WGS sequence"/>
</dbReference>
<keyword evidence="7" id="KW-0802">TPR repeat</keyword>
<dbReference type="InterPro" id="IPR011990">
    <property type="entry name" value="TPR-like_helical_dom_sf"/>
</dbReference>
<dbReference type="InterPro" id="IPR004358">
    <property type="entry name" value="Sig_transdc_His_kin-like_C"/>
</dbReference>
<evidence type="ECO:0000256" key="3">
    <source>
        <dbReference type="ARBA" id="ARBA00022553"/>
    </source>
</evidence>
<dbReference type="PANTHER" id="PTHR43711:SF1">
    <property type="entry name" value="HISTIDINE KINASE 1"/>
    <property type="match status" value="1"/>
</dbReference>
<sequence>MFKRFVAASILSITASGVTVAAPDTFTQYKALSEAKGQKDRVALLKTATELIHSKTLSPERLTYVLHRSALHLVRESQFEQAQYRLDQLKIHLQDFPNTNLQGKYHWVSGDLALLLGNNQSAEFHFLQAVARFKESQDVRMLSHAHRLLANVLSKKRDYFQAISHIFQAKDAALKIEHVQLFYAALSTEARIYRDFKQFDKALDVLNQKLQFQKQQTQTSLVHLSSTYFSLADIYQHLGDHDAALNALQKSYELDAKLNDKNYMGVSQLHIAQQHLRLSNIPAANLAADKALNLFKEVNNTYNIGQAQATKGQIKLANGQFVEAVDLIQTGLAKINDSDNKQLHNRYQSFLGQALSHIRPHEAITLLTPLVDLVDEQIKIRILTSLSHAHKQQSELALALSYQEQAFNYKKKLTEKDMTARLEAKKLNSELGLKSLEVNALQAGLAEQQQDTKTRTVLLASAIIVLTNFLLLFYLYHLKRRRVMEKEAELLNQSLNLKQQLLADVSHELRTPLTVLKLNIEALEYNLTEDPKATYQVLQRRLDMLNTLIADIYELAQADTNNLRLEFETLQARSLFDELLIAIGPIIESPDLQIDYHNQLSDSLQVECDISRLNQVFNNLARNSIHYTDKPGQIKISVFQQQHTIVCTFEDSTPGVSSEALGKLFDRLYRCDKSRSRDLGGSGLGLSICEKIIELHHGAVEAKHSELGGVLIRFTLPLKNTRG</sequence>
<evidence type="ECO:0000256" key="9">
    <source>
        <dbReference type="SAM" id="SignalP"/>
    </source>
</evidence>
<dbReference type="InterPro" id="IPR003661">
    <property type="entry name" value="HisK_dim/P_dom"/>
</dbReference>
<dbReference type="InterPro" id="IPR036890">
    <property type="entry name" value="HATPase_C_sf"/>
</dbReference>
<comment type="catalytic activity">
    <reaction evidence="1">
        <text>ATP + protein L-histidine = ADP + protein N-phospho-L-histidine.</text>
        <dbReference type="EC" id="2.7.13.3"/>
    </reaction>
</comment>
<evidence type="ECO:0000313" key="11">
    <source>
        <dbReference type="EMBL" id="KZN45505.1"/>
    </source>
</evidence>
<dbReference type="Pfam" id="PF13181">
    <property type="entry name" value="TPR_8"/>
    <property type="match status" value="1"/>
</dbReference>
<dbReference type="SUPFAM" id="SSF48452">
    <property type="entry name" value="TPR-like"/>
    <property type="match status" value="2"/>
</dbReference>
<feature type="transmembrane region" description="Helical" evidence="8">
    <location>
        <begin position="457"/>
        <end position="476"/>
    </location>
</feature>
<dbReference type="Pfam" id="PF00512">
    <property type="entry name" value="HisKA"/>
    <property type="match status" value="1"/>
</dbReference>
<dbReference type="PROSITE" id="PS50109">
    <property type="entry name" value="HIS_KIN"/>
    <property type="match status" value="1"/>
</dbReference>
<keyword evidence="8" id="KW-0812">Transmembrane</keyword>
<dbReference type="InterPro" id="IPR019734">
    <property type="entry name" value="TPR_rpt"/>
</dbReference>
<name>A0A167AKP7_9GAMM</name>
<dbReference type="GO" id="GO:0000155">
    <property type="term" value="F:phosphorelay sensor kinase activity"/>
    <property type="evidence" value="ECO:0007669"/>
    <property type="project" value="InterPro"/>
</dbReference>
<accession>A0A167AKP7</accession>
<feature type="domain" description="Histidine kinase" evidence="10">
    <location>
        <begin position="504"/>
        <end position="720"/>
    </location>
</feature>
<dbReference type="SUPFAM" id="SSF55874">
    <property type="entry name" value="ATPase domain of HSP90 chaperone/DNA topoisomerase II/histidine kinase"/>
    <property type="match status" value="1"/>
</dbReference>
<dbReference type="SMART" id="SM00028">
    <property type="entry name" value="TPR"/>
    <property type="match status" value="6"/>
</dbReference>
<keyword evidence="8" id="KW-1133">Transmembrane helix</keyword>
<organism evidence="11 12">
    <name type="scientific">Pseudoalteromonas luteoviolacea NCIMB 1942</name>
    <dbReference type="NCBI Taxonomy" id="1365253"/>
    <lineage>
        <taxon>Bacteria</taxon>
        <taxon>Pseudomonadati</taxon>
        <taxon>Pseudomonadota</taxon>
        <taxon>Gammaproteobacteria</taxon>
        <taxon>Alteromonadales</taxon>
        <taxon>Pseudoalteromonadaceae</taxon>
        <taxon>Pseudoalteromonas</taxon>
    </lineage>
</organism>
<dbReference type="InterPro" id="IPR036097">
    <property type="entry name" value="HisK_dim/P_sf"/>
</dbReference>
<dbReference type="Gene3D" id="3.30.565.10">
    <property type="entry name" value="Histidine kinase-like ATPase, C-terminal domain"/>
    <property type="match status" value="1"/>
</dbReference>
<keyword evidence="5" id="KW-0418">Kinase</keyword>
<dbReference type="CDD" id="cd00082">
    <property type="entry name" value="HisKA"/>
    <property type="match status" value="1"/>
</dbReference>
<evidence type="ECO:0000256" key="6">
    <source>
        <dbReference type="ARBA" id="ARBA00023012"/>
    </source>
</evidence>
<keyword evidence="3" id="KW-0597">Phosphoprotein</keyword>
<keyword evidence="8" id="KW-0472">Membrane</keyword>
<dbReference type="EMBL" id="AUXT01000181">
    <property type="protein sequence ID" value="KZN45505.1"/>
    <property type="molecule type" value="Genomic_DNA"/>
</dbReference>
<dbReference type="InterPro" id="IPR050736">
    <property type="entry name" value="Sensor_HK_Regulatory"/>
</dbReference>
<gene>
    <name evidence="11" type="ORF">N482_14805</name>
</gene>
<dbReference type="Gene3D" id="1.25.40.10">
    <property type="entry name" value="Tetratricopeptide repeat domain"/>
    <property type="match status" value="2"/>
</dbReference>
<dbReference type="SMART" id="SM00387">
    <property type="entry name" value="HATPase_c"/>
    <property type="match status" value="1"/>
</dbReference>
<evidence type="ECO:0000256" key="7">
    <source>
        <dbReference type="PROSITE-ProRule" id="PRU00339"/>
    </source>
</evidence>
<evidence type="ECO:0000259" key="10">
    <source>
        <dbReference type="PROSITE" id="PS50109"/>
    </source>
</evidence>
<comment type="caution">
    <text evidence="11">The sequence shown here is derived from an EMBL/GenBank/DDBJ whole genome shotgun (WGS) entry which is preliminary data.</text>
</comment>
<evidence type="ECO:0000256" key="8">
    <source>
        <dbReference type="SAM" id="Phobius"/>
    </source>
</evidence>
<keyword evidence="4" id="KW-0808">Transferase</keyword>
<dbReference type="OrthoDB" id="6284090at2"/>
<dbReference type="SMART" id="SM00388">
    <property type="entry name" value="HisKA"/>
    <property type="match status" value="1"/>
</dbReference>
<dbReference type="PROSITE" id="PS50005">
    <property type="entry name" value="TPR"/>
    <property type="match status" value="1"/>
</dbReference>
<dbReference type="EC" id="2.7.13.3" evidence="2"/>
<feature type="signal peptide" evidence="9">
    <location>
        <begin position="1"/>
        <end position="21"/>
    </location>
</feature>
<evidence type="ECO:0000313" key="12">
    <source>
        <dbReference type="Proteomes" id="UP000076587"/>
    </source>
</evidence>